<keyword evidence="2" id="KW-1185">Reference proteome</keyword>
<evidence type="ECO:0000313" key="2">
    <source>
        <dbReference type="Proteomes" id="UP001152173"/>
    </source>
</evidence>
<protein>
    <submittedName>
        <fullName evidence="1">Uncharacterized protein</fullName>
    </submittedName>
</protein>
<gene>
    <name evidence="1" type="ORF">M9R32_05590</name>
</gene>
<reference evidence="1" key="1">
    <citation type="submission" date="2022-05" db="EMBL/GenBank/DDBJ databases">
        <authorList>
            <person name="Colautti A."/>
            <person name="Iacumin L."/>
        </authorList>
    </citation>
    <scope>NUCLEOTIDE SEQUENCE</scope>
    <source>
        <strain evidence="1">SK 55</strain>
    </source>
</reference>
<dbReference type="EMBL" id="JAMKBJ010000003">
    <property type="protein sequence ID" value="MCZ8536655.1"/>
    <property type="molecule type" value="Genomic_DNA"/>
</dbReference>
<proteinExistence type="predicted"/>
<evidence type="ECO:0000313" key="1">
    <source>
        <dbReference type="EMBL" id="MCZ8536655.1"/>
    </source>
</evidence>
<organism evidence="1 2">
    <name type="scientific">Paenisporosarcina quisquiliarum</name>
    <dbReference type="NCBI Taxonomy" id="365346"/>
    <lineage>
        <taxon>Bacteria</taxon>
        <taxon>Bacillati</taxon>
        <taxon>Bacillota</taxon>
        <taxon>Bacilli</taxon>
        <taxon>Bacillales</taxon>
        <taxon>Caryophanaceae</taxon>
        <taxon>Paenisporosarcina</taxon>
    </lineage>
</organism>
<sequence length="48" mass="5402">MNIAKTHHDIKKSEGDIEKTLPLIKKSPIHIKKSIEIGKVKRAKNGDI</sequence>
<dbReference type="AlphaFoldDB" id="A0A9X3RCD6"/>
<accession>A0A9X3RCD6</accession>
<name>A0A9X3RCD6_9BACL</name>
<dbReference type="Proteomes" id="UP001152173">
    <property type="component" value="Unassembled WGS sequence"/>
</dbReference>
<comment type="caution">
    <text evidence="1">The sequence shown here is derived from an EMBL/GenBank/DDBJ whole genome shotgun (WGS) entry which is preliminary data.</text>
</comment>
<dbReference type="RefSeq" id="WP_269925750.1">
    <property type="nucleotide sequence ID" value="NZ_JAMKBJ010000003.1"/>
</dbReference>